<organism evidence="5 6">
    <name type="scientific">Colwellia psychrerythraea</name>
    <name type="common">Vibrio psychroerythus</name>
    <dbReference type="NCBI Taxonomy" id="28229"/>
    <lineage>
        <taxon>Bacteria</taxon>
        <taxon>Pseudomonadati</taxon>
        <taxon>Pseudomonadota</taxon>
        <taxon>Gammaproteobacteria</taxon>
        <taxon>Alteromonadales</taxon>
        <taxon>Colwelliaceae</taxon>
        <taxon>Colwellia</taxon>
    </lineage>
</organism>
<evidence type="ECO:0000256" key="3">
    <source>
        <dbReference type="ARBA" id="ARBA00023239"/>
    </source>
</evidence>
<dbReference type="Gene3D" id="2.60.120.480">
    <property type="entry name" value="Ureidoglycolate hydrolase"/>
    <property type="match status" value="1"/>
</dbReference>
<dbReference type="Proteomes" id="UP000243053">
    <property type="component" value="Unassembled WGS sequence"/>
</dbReference>
<dbReference type="InterPro" id="IPR047233">
    <property type="entry name" value="UAH_cupin"/>
</dbReference>
<sequence length="171" mass="18688">MSSKIINVVPKKLTAENFSAYGDVISVSESAEHFAINDGHTMRYHNLANVDVAEQQGKTLLNIFRSTPLAFPLPIEMMERHPLGSQAFIPMGKQPYVIVVAPAGELDTTKIEVFLASGEQGVNYNKGTWHHFCLALNEVSDFLVVDRGGEGDNCDVEKLDGSLVITLAAKQ</sequence>
<reference evidence="6" key="1">
    <citation type="journal article" date="2017" name="Proc. Natl. Acad. Sci. U.S.A.">
        <title>Simulation of Deepwater Horizon oil plume reveals substrate specialization within a complex community of hydrocarbon degraders.</title>
        <authorList>
            <person name="Hu P."/>
            <person name="Dubinsky E.A."/>
            <person name="Probst A.J."/>
            <person name="Wang J."/>
            <person name="Sieber C.M.K."/>
            <person name="Tom L.M."/>
            <person name="Gardinali P."/>
            <person name="Banfield J.F."/>
            <person name="Atlas R.M."/>
            <person name="Andersen G.L."/>
        </authorList>
    </citation>
    <scope>NUCLEOTIDE SEQUENCE [LARGE SCALE GENOMIC DNA]</scope>
</reference>
<comment type="caution">
    <text evidence="5">The sequence shown here is derived from an EMBL/GenBank/DDBJ whole genome shotgun (WGS) entry which is preliminary data.</text>
</comment>
<evidence type="ECO:0000256" key="4">
    <source>
        <dbReference type="ARBA" id="ARBA00047684"/>
    </source>
</evidence>
<keyword evidence="5" id="KW-0378">Hydrolase</keyword>
<dbReference type="NCBIfam" id="NF002954">
    <property type="entry name" value="PRK03606.2-5"/>
    <property type="match status" value="1"/>
</dbReference>
<dbReference type="EMBL" id="MAAF01000106">
    <property type="protein sequence ID" value="OUR75832.1"/>
    <property type="molecule type" value="Genomic_DNA"/>
</dbReference>
<dbReference type="GO" id="GO:0004848">
    <property type="term" value="F:ureidoglycolate hydrolase activity"/>
    <property type="evidence" value="ECO:0007669"/>
    <property type="project" value="InterPro"/>
</dbReference>
<keyword evidence="2" id="KW-0659">Purine metabolism</keyword>
<dbReference type="CDD" id="cd20298">
    <property type="entry name" value="cupin_UAH"/>
    <property type="match status" value="1"/>
</dbReference>
<evidence type="ECO:0000313" key="5">
    <source>
        <dbReference type="EMBL" id="OUR75832.1"/>
    </source>
</evidence>
<dbReference type="InterPro" id="IPR011051">
    <property type="entry name" value="RmlC_Cupin_sf"/>
</dbReference>
<dbReference type="AlphaFoldDB" id="A0A1Y5DZ64"/>
<proteinExistence type="predicted"/>
<dbReference type="PIRSF" id="PIRSF017306">
    <property type="entry name" value="Ureidogly_hydro"/>
    <property type="match status" value="1"/>
</dbReference>
<gene>
    <name evidence="5" type="ORF">A9Q75_17190</name>
</gene>
<evidence type="ECO:0000313" key="6">
    <source>
        <dbReference type="Proteomes" id="UP000243053"/>
    </source>
</evidence>
<evidence type="ECO:0000256" key="1">
    <source>
        <dbReference type="ARBA" id="ARBA00011738"/>
    </source>
</evidence>
<dbReference type="PANTHER" id="PTHR21221">
    <property type="entry name" value="UREIDOGLYCOLATE HYDROLASE"/>
    <property type="match status" value="1"/>
</dbReference>
<accession>A0A1Y5DZ64</accession>
<dbReference type="GO" id="GO:0050385">
    <property type="term" value="F:ureidoglycolate lyase activity"/>
    <property type="evidence" value="ECO:0007669"/>
    <property type="project" value="UniProtKB-EC"/>
</dbReference>
<evidence type="ECO:0000256" key="2">
    <source>
        <dbReference type="ARBA" id="ARBA00022631"/>
    </source>
</evidence>
<dbReference type="GO" id="GO:0006144">
    <property type="term" value="P:purine nucleobase metabolic process"/>
    <property type="evidence" value="ECO:0007669"/>
    <property type="project" value="UniProtKB-KW"/>
</dbReference>
<dbReference type="GO" id="GO:0000256">
    <property type="term" value="P:allantoin catabolic process"/>
    <property type="evidence" value="ECO:0007669"/>
    <property type="project" value="InterPro"/>
</dbReference>
<dbReference type="SUPFAM" id="SSF51182">
    <property type="entry name" value="RmlC-like cupins"/>
    <property type="match status" value="1"/>
</dbReference>
<name>A0A1Y5DZ64_COLPS</name>
<dbReference type="InterPro" id="IPR024060">
    <property type="entry name" value="Ureidoglycolate_lyase_dom_sf"/>
</dbReference>
<dbReference type="Pfam" id="PF04115">
    <property type="entry name" value="Ureidogly_lyase"/>
    <property type="match status" value="1"/>
</dbReference>
<protein>
    <submittedName>
        <fullName evidence="5">Ureidoglycolate hydrolase</fullName>
    </submittedName>
</protein>
<dbReference type="NCBIfam" id="NF009932">
    <property type="entry name" value="PRK13395.1"/>
    <property type="match status" value="1"/>
</dbReference>
<comment type="subunit">
    <text evidence="1">Homodimer.</text>
</comment>
<comment type="catalytic activity">
    <reaction evidence="4">
        <text>(S)-ureidoglycolate = urea + glyoxylate</text>
        <dbReference type="Rhea" id="RHEA:11304"/>
        <dbReference type="ChEBI" id="CHEBI:16199"/>
        <dbReference type="ChEBI" id="CHEBI:36655"/>
        <dbReference type="ChEBI" id="CHEBI:57296"/>
        <dbReference type="EC" id="4.3.2.3"/>
    </reaction>
</comment>
<dbReference type="InterPro" id="IPR007247">
    <property type="entry name" value="Ureidogly_lyase"/>
</dbReference>
<keyword evidence="3" id="KW-0456">Lyase</keyword>
<dbReference type="PANTHER" id="PTHR21221:SF1">
    <property type="entry name" value="UREIDOGLYCOLATE LYASE"/>
    <property type="match status" value="1"/>
</dbReference>